<proteinExistence type="predicted"/>
<name>A0A1A9I7L5_9BACT</name>
<protein>
    <submittedName>
        <fullName evidence="1">Uncharacterized protein</fullName>
    </submittedName>
</protein>
<dbReference type="KEGG" id="nia:A8C56_18440"/>
<dbReference type="EMBL" id="CP015772">
    <property type="protein sequence ID" value="ANH82691.1"/>
    <property type="molecule type" value="Genomic_DNA"/>
</dbReference>
<dbReference type="STRING" id="1176587.A8C56_18440"/>
<dbReference type="Proteomes" id="UP000077667">
    <property type="component" value="Chromosome"/>
</dbReference>
<dbReference type="RefSeq" id="WP_067759334.1">
    <property type="nucleotide sequence ID" value="NZ_CP015772.1"/>
</dbReference>
<reference evidence="1 2" key="1">
    <citation type="submission" date="2016-05" db="EMBL/GenBank/DDBJ databases">
        <title>Niabella ginsenosidivorans BS26 whole genome sequencing.</title>
        <authorList>
            <person name="Im W.T."/>
            <person name="Siddiqi M.Z."/>
        </authorList>
    </citation>
    <scope>NUCLEOTIDE SEQUENCE [LARGE SCALE GENOMIC DNA]</scope>
    <source>
        <strain evidence="1 2">BS26</strain>
    </source>
</reference>
<evidence type="ECO:0000313" key="2">
    <source>
        <dbReference type="Proteomes" id="UP000077667"/>
    </source>
</evidence>
<dbReference type="AlphaFoldDB" id="A0A1A9I7L5"/>
<organism evidence="1 2">
    <name type="scientific">Niabella ginsenosidivorans</name>
    <dbReference type="NCBI Taxonomy" id="1176587"/>
    <lineage>
        <taxon>Bacteria</taxon>
        <taxon>Pseudomonadati</taxon>
        <taxon>Bacteroidota</taxon>
        <taxon>Chitinophagia</taxon>
        <taxon>Chitinophagales</taxon>
        <taxon>Chitinophagaceae</taxon>
        <taxon>Niabella</taxon>
    </lineage>
</organism>
<accession>A0A1A9I7L5</accession>
<gene>
    <name evidence="1" type="ORF">A8C56_18440</name>
</gene>
<dbReference type="OrthoDB" id="663842at2"/>
<evidence type="ECO:0000313" key="1">
    <source>
        <dbReference type="EMBL" id="ANH82691.1"/>
    </source>
</evidence>
<keyword evidence="2" id="KW-1185">Reference proteome</keyword>
<sequence>MKRILSFVGILMIILIANISMAQSKSAFYEAMAGNSAKAIDAQLSRLDSYASGNEKLALEGALEMRKAGLLSIPAKKLSTFKQGHKKLEAAIASAPRNGEFRFLRLMIQENAPRSMGYSKNIGEDSKLIREQFASLPAETRQSIKNYSKKSKSLGELL</sequence>